<dbReference type="Proteomes" id="UP000887579">
    <property type="component" value="Unplaced"/>
</dbReference>
<dbReference type="WBParaSite" id="ES5_v2.g9955.t1">
    <property type="protein sequence ID" value="ES5_v2.g9955.t1"/>
    <property type="gene ID" value="ES5_v2.g9955"/>
</dbReference>
<evidence type="ECO:0000313" key="2">
    <source>
        <dbReference type="WBParaSite" id="ES5_v2.g9955.t1"/>
    </source>
</evidence>
<reference evidence="2" key="1">
    <citation type="submission" date="2022-11" db="UniProtKB">
        <authorList>
            <consortium name="WormBaseParasite"/>
        </authorList>
    </citation>
    <scope>IDENTIFICATION</scope>
</reference>
<evidence type="ECO:0000313" key="1">
    <source>
        <dbReference type="Proteomes" id="UP000887579"/>
    </source>
</evidence>
<protein>
    <submittedName>
        <fullName evidence="2">Uncharacterized protein</fullName>
    </submittedName>
</protein>
<sequence>MMKIVLIIAFCGFVLAYGEGYDASQAEASKSEGDGYKQDENVSGGQQENKNVPSDDEEINHEFSYSGKTINHPEPPPLPAPRLDGPAPASYPPLKLHEINSGSFSGKGGFENPKM</sequence>
<accession>A0AC34GYL0</accession>
<name>A0AC34GYL0_9BILA</name>
<organism evidence="1 2">
    <name type="scientific">Panagrolaimus sp. ES5</name>
    <dbReference type="NCBI Taxonomy" id="591445"/>
    <lineage>
        <taxon>Eukaryota</taxon>
        <taxon>Metazoa</taxon>
        <taxon>Ecdysozoa</taxon>
        <taxon>Nematoda</taxon>
        <taxon>Chromadorea</taxon>
        <taxon>Rhabditida</taxon>
        <taxon>Tylenchina</taxon>
        <taxon>Panagrolaimomorpha</taxon>
        <taxon>Panagrolaimoidea</taxon>
        <taxon>Panagrolaimidae</taxon>
        <taxon>Panagrolaimus</taxon>
    </lineage>
</organism>
<proteinExistence type="predicted"/>